<dbReference type="RefSeq" id="WP_273631971.1">
    <property type="nucleotide sequence ID" value="NZ_CP117167.1"/>
</dbReference>
<keyword evidence="2" id="KW-1185">Reference proteome</keyword>
<protein>
    <submittedName>
        <fullName evidence="1">Uncharacterized protein</fullName>
    </submittedName>
</protein>
<dbReference type="Proteomes" id="UP001216139">
    <property type="component" value="Chromosome"/>
</dbReference>
<reference evidence="1 2" key="1">
    <citation type="submission" date="2023-02" db="EMBL/GenBank/DDBJ databases">
        <title>Genome sequence of Mucilaginibacter jinjuensis strain KACC 16571.</title>
        <authorList>
            <person name="Kim S."/>
            <person name="Heo J."/>
            <person name="Kwon S.-W."/>
        </authorList>
    </citation>
    <scope>NUCLEOTIDE SEQUENCE [LARGE SCALE GENOMIC DNA]</scope>
    <source>
        <strain evidence="1 2">KACC 16571</strain>
    </source>
</reference>
<accession>A0ABY7TAY4</accession>
<organism evidence="1 2">
    <name type="scientific">Mucilaginibacter jinjuensis</name>
    <dbReference type="NCBI Taxonomy" id="1176721"/>
    <lineage>
        <taxon>Bacteria</taxon>
        <taxon>Pseudomonadati</taxon>
        <taxon>Bacteroidota</taxon>
        <taxon>Sphingobacteriia</taxon>
        <taxon>Sphingobacteriales</taxon>
        <taxon>Sphingobacteriaceae</taxon>
        <taxon>Mucilaginibacter</taxon>
    </lineage>
</organism>
<evidence type="ECO:0000313" key="1">
    <source>
        <dbReference type="EMBL" id="WCT13665.1"/>
    </source>
</evidence>
<evidence type="ECO:0000313" key="2">
    <source>
        <dbReference type="Proteomes" id="UP001216139"/>
    </source>
</evidence>
<gene>
    <name evidence="1" type="ORF">PQO05_06915</name>
</gene>
<name>A0ABY7TAY4_9SPHI</name>
<dbReference type="EMBL" id="CP117167">
    <property type="protein sequence ID" value="WCT13665.1"/>
    <property type="molecule type" value="Genomic_DNA"/>
</dbReference>
<proteinExistence type="predicted"/>
<sequence>MSDITEQQHYEPIKWINAAIEYLMNTSERLTVDDIKERLDVI</sequence>